<dbReference type="GO" id="GO:0005681">
    <property type="term" value="C:spliceosomal complex"/>
    <property type="evidence" value="ECO:0007669"/>
    <property type="project" value="TreeGrafter"/>
</dbReference>
<dbReference type="Pfam" id="PF00226">
    <property type="entry name" value="DnaJ"/>
    <property type="match status" value="1"/>
</dbReference>
<protein>
    <submittedName>
        <fullName evidence="10">DnaJ-domain-containing protein</fullName>
    </submittedName>
</protein>
<dbReference type="SUPFAM" id="SSF54928">
    <property type="entry name" value="RNA-binding domain, RBD"/>
    <property type="match status" value="1"/>
</dbReference>
<dbReference type="PANTHER" id="PTHR44313">
    <property type="entry name" value="DNAJ HOMOLOG SUBFAMILY C MEMBER 17"/>
    <property type="match status" value="1"/>
</dbReference>
<name>A0A4S2N279_9PEZI</name>
<feature type="compositionally biased region" description="Basic and acidic residues" evidence="7">
    <location>
        <begin position="293"/>
        <end position="305"/>
    </location>
</feature>
<evidence type="ECO:0000259" key="9">
    <source>
        <dbReference type="PROSITE" id="PS50102"/>
    </source>
</evidence>
<dbReference type="InterPro" id="IPR036869">
    <property type="entry name" value="J_dom_sf"/>
</dbReference>
<evidence type="ECO:0000256" key="3">
    <source>
        <dbReference type="ARBA" id="ARBA00022490"/>
    </source>
</evidence>
<dbReference type="Pfam" id="PF00076">
    <property type="entry name" value="RRM_1"/>
    <property type="match status" value="1"/>
</dbReference>
<evidence type="ECO:0000256" key="1">
    <source>
        <dbReference type="ARBA" id="ARBA00004123"/>
    </source>
</evidence>
<keyword evidence="3" id="KW-0963">Cytoplasm</keyword>
<dbReference type="EMBL" id="ML220114">
    <property type="protein sequence ID" value="TGZ83259.1"/>
    <property type="molecule type" value="Genomic_DNA"/>
</dbReference>
<dbReference type="AlphaFoldDB" id="A0A4S2N279"/>
<evidence type="ECO:0000256" key="5">
    <source>
        <dbReference type="ARBA" id="ARBA00023242"/>
    </source>
</evidence>
<dbReference type="InterPro" id="IPR012677">
    <property type="entry name" value="Nucleotide-bd_a/b_plait_sf"/>
</dbReference>
<comment type="subcellular location">
    <subcellularLocation>
        <location evidence="2">Cytoplasm</location>
    </subcellularLocation>
    <subcellularLocation>
        <location evidence="1">Nucleus</location>
    </subcellularLocation>
</comment>
<keyword evidence="4" id="KW-0143">Chaperone</keyword>
<dbReference type="GO" id="GO:0005737">
    <property type="term" value="C:cytoplasm"/>
    <property type="evidence" value="ECO:0007669"/>
    <property type="project" value="UniProtKB-SubCell"/>
</dbReference>
<evidence type="ECO:0000313" key="11">
    <source>
        <dbReference type="Proteomes" id="UP000298138"/>
    </source>
</evidence>
<organism evidence="10 11">
    <name type="scientific">Ascodesmis nigricans</name>
    <dbReference type="NCBI Taxonomy" id="341454"/>
    <lineage>
        <taxon>Eukaryota</taxon>
        <taxon>Fungi</taxon>
        <taxon>Dikarya</taxon>
        <taxon>Ascomycota</taxon>
        <taxon>Pezizomycotina</taxon>
        <taxon>Pezizomycetes</taxon>
        <taxon>Pezizales</taxon>
        <taxon>Ascodesmidaceae</taxon>
        <taxon>Ascodesmis</taxon>
    </lineage>
</organism>
<reference evidence="10 11" key="1">
    <citation type="submission" date="2019-04" db="EMBL/GenBank/DDBJ databases">
        <title>Comparative genomics and transcriptomics to analyze fruiting body development in filamentous ascomycetes.</title>
        <authorList>
            <consortium name="DOE Joint Genome Institute"/>
            <person name="Lutkenhaus R."/>
            <person name="Traeger S."/>
            <person name="Breuer J."/>
            <person name="Kuo A."/>
            <person name="Lipzen A."/>
            <person name="Pangilinan J."/>
            <person name="Dilworth D."/>
            <person name="Sandor L."/>
            <person name="Poggeler S."/>
            <person name="Barry K."/>
            <person name="Grigoriev I.V."/>
            <person name="Nowrousian M."/>
        </authorList>
    </citation>
    <scope>NUCLEOTIDE SEQUENCE [LARGE SCALE GENOMIC DNA]</scope>
    <source>
        <strain evidence="10 11">CBS 389.68</strain>
    </source>
</reference>
<feature type="domain" description="J" evidence="8">
    <location>
        <begin position="18"/>
        <end position="83"/>
    </location>
</feature>
<evidence type="ECO:0000256" key="7">
    <source>
        <dbReference type="SAM" id="MobiDB-lite"/>
    </source>
</evidence>
<dbReference type="GO" id="GO:0003723">
    <property type="term" value="F:RNA binding"/>
    <property type="evidence" value="ECO:0007669"/>
    <property type="project" value="UniProtKB-UniRule"/>
</dbReference>
<dbReference type="Proteomes" id="UP000298138">
    <property type="component" value="Unassembled WGS sequence"/>
</dbReference>
<dbReference type="PROSITE" id="PS50102">
    <property type="entry name" value="RRM"/>
    <property type="match status" value="1"/>
</dbReference>
<feature type="domain" description="RRM" evidence="9">
    <location>
        <begin position="180"/>
        <end position="257"/>
    </location>
</feature>
<dbReference type="Gene3D" id="1.10.287.110">
    <property type="entry name" value="DnaJ domain"/>
    <property type="match status" value="1"/>
</dbReference>
<dbReference type="InParanoid" id="A0A4S2N279"/>
<dbReference type="SUPFAM" id="SSF46565">
    <property type="entry name" value="Chaperone J-domain"/>
    <property type="match status" value="1"/>
</dbReference>
<dbReference type="OrthoDB" id="10250354at2759"/>
<feature type="compositionally biased region" description="Basic and acidic residues" evidence="7">
    <location>
        <begin position="269"/>
        <end position="279"/>
    </location>
</feature>
<evidence type="ECO:0000256" key="2">
    <source>
        <dbReference type="ARBA" id="ARBA00004496"/>
    </source>
</evidence>
<dbReference type="InterPro" id="IPR052094">
    <property type="entry name" value="Pre-mRNA-splicing_ERAD"/>
</dbReference>
<dbReference type="PROSITE" id="PS50076">
    <property type="entry name" value="DNAJ_2"/>
    <property type="match status" value="1"/>
</dbReference>
<dbReference type="CDD" id="cd06257">
    <property type="entry name" value="DnaJ"/>
    <property type="match status" value="1"/>
</dbReference>
<gene>
    <name evidence="10" type="ORF">EX30DRAFT_339463</name>
</gene>
<keyword evidence="5" id="KW-0539">Nucleus</keyword>
<sequence>MPPNESEAAVFATTSDVDFYDILQIPQDAITESSLRKAFRKQSLKWHPDKNDSAEAVEKFHLLTTAYDVLSDPATKAAYDNARAARLAKKRRNEAFDLERRRMQADLESRENRTKRAKVDPEGEFAAAFSRLKEEGARLRQKREEALRAAAKEAEEQAAKEAEEAGKEEIPASRFTELDRTVTVKWRRKGDGETLDESALRKLFERFGKIQDVVIRKGGGEKKLRNGLIVFESIVGAHAAVRDALNGVNPAFKPFKVVSWAAGKEPDISGIRLDDHGVQGKDPPINPTPPSADGKELPKSPRRAWEPPSASNDGSKKVPSFGSFNLPKSGSLGSQFSKSQMAQSPDYESITLMRMRDAEKRRLEEEIRRQEQAAEDGTE</sequence>
<evidence type="ECO:0000313" key="10">
    <source>
        <dbReference type="EMBL" id="TGZ83259.1"/>
    </source>
</evidence>
<keyword evidence="6" id="KW-0694">RNA-binding</keyword>
<dbReference type="InterPro" id="IPR035979">
    <property type="entry name" value="RBD_domain_sf"/>
</dbReference>
<feature type="compositionally biased region" description="Polar residues" evidence="7">
    <location>
        <begin position="322"/>
        <end position="343"/>
    </location>
</feature>
<evidence type="ECO:0000256" key="6">
    <source>
        <dbReference type="PROSITE-ProRule" id="PRU00176"/>
    </source>
</evidence>
<evidence type="ECO:0000259" key="8">
    <source>
        <dbReference type="PROSITE" id="PS50076"/>
    </source>
</evidence>
<feature type="region of interest" description="Disordered" evidence="7">
    <location>
        <begin position="152"/>
        <end position="172"/>
    </location>
</feature>
<dbReference type="Gene3D" id="3.30.70.330">
    <property type="match status" value="1"/>
</dbReference>
<dbReference type="SMART" id="SM00271">
    <property type="entry name" value="DnaJ"/>
    <property type="match status" value="1"/>
</dbReference>
<accession>A0A4S2N279</accession>
<keyword evidence="11" id="KW-1185">Reference proteome</keyword>
<dbReference type="PANTHER" id="PTHR44313:SF1">
    <property type="entry name" value="DNAJ HOMOLOG SUBFAMILY C MEMBER 17"/>
    <property type="match status" value="1"/>
</dbReference>
<dbReference type="InterPro" id="IPR000504">
    <property type="entry name" value="RRM_dom"/>
</dbReference>
<dbReference type="STRING" id="341454.A0A4S2N279"/>
<feature type="region of interest" description="Disordered" evidence="7">
    <location>
        <begin position="269"/>
        <end position="351"/>
    </location>
</feature>
<dbReference type="PROSITE" id="PS00636">
    <property type="entry name" value="DNAJ_1"/>
    <property type="match status" value="1"/>
</dbReference>
<dbReference type="InterPro" id="IPR018253">
    <property type="entry name" value="DnaJ_domain_CS"/>
</dbReference>
<evidence type="ECO:0000256" key="4">
    <source>
        <dbReference type="ARBA" id="ARBA00023186"/>
    </source>
</evidence>
<dbReference type="GO" id="GO:0000390">
    <property type="term" value="P:spliceosomal complex disassembly"/>
    <property type="evidence" value="ECO:0007669"/>
    <property type="project" value="TreeGrafter"/>
</dbReference>
<dbReference type="InterPro" id="IPR001623">
    <property type="entry name" value="DnaJ_domain"/>
</dbReference>
<proteinExistence type="predicted"/>
<dbReference type="PRINTS" id="PR00625">
    <property type="entry name" value="JDOMAIN"/>
</dbReference>